<dbReference type="Pfam" id="PF12680">
    <property type="entry name" value="SnoaL_2"/>
    <property type="match status" value="1"/>
</dbReference>
<reference evidence="2 3" key="1">
    <citation type="submission" date="2021-03" db="EMBL/GenBank/DDBJ databases">
        <title>Complete genome of Polaribacter_sp.G4M1.</title>
        <authorList>
            <person name="Jeong S.W."/>
            <person name="Bae J.W."/>
        </authorList>
    </citation>
    <scope>NUCLEOTIDE SEQUENCE [LARGE SCALE GENOMIC DNA]</scope>
    <source>
        <strain evidence="2 3">G4M1</strain>
    </source>
</reference>
<name>A0ABX7SV04_9FLAO</name>
<feature type="domain" description="SnoaL-like" evidence="1">
    <location>
        <begin position="7"/>
        <end position="103"/>
    </location>
</feature>
<evidence type="ECO:0000313" key="3">
    <source>
        <dbReference type="Proteomes" id="UP000663935"/>
    </source>
</evidence>
<dbReference type="SUPFAM" id="SSF54427">
    <property type="entry name" value="NTF2-like"/>
    <property type="match status" value="1"/>
</dbReference>
<keyword evidence="3" id="KW-1185">Reference proteome</keyword>
<organism evidence="2 3">
    <name type="scientific">Polaribacter batillariae</name>
    <dbReference type="NCBI Taxonomy" id="2808900"/>
    <lineage>
        <taxon>Bacteria</taxon>
        <taxon>Pseudomonadati</taxon>
        <taxon>Bacteroidota</taxon>
        <taxon>Flavobacteriia</taxon>
        <taxon>Flavobacteriales</taxon>
        <taxon>Flavobacteriaceae</taxon>
    </lineage>
</organism>
<sequence length="117" mass="13746">MNTKQIVQNYLDIFFGEKFNPEKLTPLLTEDFHFQGPMMTANSLKEFITNLKTFGSEIKMDSEIFRLVAEKNTVVAHYDFLLPNGRRVPASEWYEIEGEKISKMFLFCDSKLFFDNE</sequence>
<accession>A0ABX7SV04</accession>
<gene>
    <name evidence="2" type="ORF">JL193_01880</name>
</gene>
<protein>
    <submittedName>
        <fullName evidence="2">Nuclear transport factor 2 family protein</fullName>
    </submittedName>
</protein>
<dbReference type="Gene3D" id="3.10.450.50">
    <property type="match status" value="1"/>
</dbReference>
<dbReference type="InterPro" id="IPR037401">
    <property type="entry name" value="SnoaL-like"/>
</dbReference>
<evidence type="ECO:0000313" key="2">
    <source>
        <dbReference type="EMBL" id="QTD38079.1"/>
    </source>
</evidence>
<dbReference type="EMBL" id="CP071795">
    <property type="protein sequence ID" value="QTD38079.1"/>
    <property type="molecule type" value="Genomic_DNA"/>
</dbReference>
<evidence type="ECO:0000259" key="1">
    <source>
        <dbReference type="Pfam" id="PF12680"/>
    </source>
</evidence>
<dbReference type="RefSeq" id="WP_207972221.1">
    <property type="nucleotide sequence ID" value="NZ_CP071795.1"/>
</dbReference>
<proteinExistence type="predicted"/>
<dbReference type="Proteomes" id="UP000663935">
    <property type="component" value="Chromosome"/>
</dbReference>
<dbReference type="InterPro" id="IPR032710">
    <property type="entry name" value="NTF2-like_dom_sf"/>
</dbReference>